<evidence type="ECO:0000313" key="3">
    <source>
        <dbReference type="EMBL" id="RUL86099.1"/>
    </source>
</evidence>
<feature type="region of interest" description="Disordered" evidence="1">
    <location>
        <begin position="139"/>
        <end position="210"/>
    </location>
</feature>
<proteinExistence type="predicted"/>
<sequence length="210" mass="22349">MDYQLVVLQGRSAVKTIRLADGVTTLGRQDGCELVVRSSQVSRRHCQLFEKKGLLLVKDLGSANGTFVNGDRIEEQRVLEPGDELMVGPIKFRVEKATAAAPDAPGAVAEVKPSDTAVPEPVDAPIPLDEDDVLEFVTGMADEPESPPPAKASKPEPKAPSSKRDTATAAAKPKAPEPAPKEAPSAESAEADEAIAEFLMGIEVDEDDRR</sequence>
<dbReference type="RefSeq" id="WP_126726646.1">
    <property type="nucleotide sequence ID" value="NZ_RYZH01000034.1"/>
</dbReference>
<feature type="region of interest" description="Disordered" evidence="1">
    <location>
        <begin position="101"/>
        <end position="127"/>
    </location>
</feature>
<dbReference type="Pfam" id="PF00498">
    <property type="entry name" value="FHA"/>
    <property type="match status" value="1"/>
</dbReference>
<reference evidence="3 4" key="1">
    <citation type="submission" date="2018-12" db="EMBL/GenBank/DDBJ databases">
        <authorList>
            <person name="Toschakov S.V."/>
        </authorList>
    </citation>
    <scope>NUCLEOTIDE SEQUENCE [LARGE SCALE GENOMIC DNA]</scope>
    <source>
        <strain evidence="3 4">GM2012</strain>
    </source>
</reference>
<dbReference type="InterPro" id="IPR008984">
    <property type="entry name" value="SMAD_FHA_dom_sf"/>
</dbReference>
<feature type="compositionally biased region" description="Basic and acidic residues" evidence="1">
    <location>
        <begin position="153"/>
        <end position="166"/>
    </location>
</feature>
<dbReference type="PROSITE" id="PS50006">
    <property type="entry name" value="FHA_DOMAIN"/>
    <property type="match status" value="1"/>
</dbReference>
<comment type="caution">
    <text evidence="3">The sequence shown here is derived from an EMBL/GenBank/DDBJ whole genome shotgun (WGS) entry which is preliminary data.</text>
</comment>
<evidence type="ECO:0000259" key="2">
    <source>
        <dbReference type="PROSITE" id="PS50006"/>
    </source>
</evidence>
<protein>
    <submittedName>
        <fullName evidence="3">FHA domain-containing protein</fullName>
    </submittedName>
</protein>
<dbReference type="SUPFAM" id="SSF49879">
    <property type="entry name" value="SMAD/FHA domain"/>
    <property type="match status" value="1"/>
</dbReference>
<gene>
    <name evidence="3" type="ORF">TsocGM_16915</name>
</gene>
<dbReference type="Gene3D" id="2.60.200.20">
    <property type="match status" value="1"/>
</dbReference>
<evidence type="ECO:0000256" key="1">
    <source>
        <dbReference type="SAM" id="MobiDB-lite"/>
    </source>
</evidence>
<dbReference type="PANTHER" id="PTHR23308">
    <property type="entry name" value="NUCLEAR INHIBITOR OF PROTEIN PHOSPHATASE-1"/>
    <property type="match status" value="1"/>
</dbReference>
<dbReference type="OrthoDB" id="249606at2"/>
<dbReference type="Proteomes" id="UP000280296">
    <property type="component" value="Unassembled WGS sequence"/>
</dbReference>
<feature type="domain" description="FHA" evidence="2">
    <location>
        <begin position="24"/>
        <end position="73"/>
    </location>
</feature>
<dbReference type="CDD" id="cd00060">
    <property type="entry name" value="FHA"/>
    <property type="match status" value="1"/>
</dbReference>
<dbReference type="InterPro" id="IPR000253">
    <property type="entry name" value="FHA_dom"/>
</dbReference>
<dbReference type="InterPro" id="IPR050923">
    <property type="entry name" value="Cell_Proc_Reg/RNA_Proc"/>
</dbReference>
<keyword evidence="4" id="KW-1185">Reference proteome</keyword>
<accession>A0A432MGQ5</accession>
<organism evidence="3 4">
    <name type="scientific">Tautonia sociabilis</name>
    <dbReference type="NCBI Taxonomy" id="2080755"/>
    <lineage>
        <taxon>Bacteria</taxon>
        <taxon>Pseudomonadati</taxon>
        <taxon>Planctomycetota</taxon>
        <taxon>Planctomycetia</taxon>
        <taxon>Isosphaerales</taxon>
        <taxon>Isosphaeraceae</taxon>
        <taxon>Tautonia</taxon>
    </lineage>
</organism>
<dbReference type="SMART" id="SM00240">
    <property type="entry name" value="FHA"/>
    <property type="match status" value="1"/>
</dbReference>
<reference evidence="3 4" key="2">
    <citation type="submission" date="2019-01" db="EMBL/GenBank/DDBJ databases">
        <title>Tautonia sociabilis, a novel thermotolerant planctomycete of Isosphaeraceae family, isolated from a 4000 m deep subterranean habitat.</title>
        <authorList>
            <person name="Kovaleva O.L."/>
            <person name="Elcheninov A.G."/>
            <person name="Van Heerden E."/>
            <person name="Toshchakov S.V."/>
            <person name="Novikov A."/>
            <person name="Bonch-Osmolovskaya E.A."/>
            <person name="Kublanov I.V."/>
        </authorList>
    </citation>
    <scope>NUCLEOTIDE SEQUENCE [LARGE SCALE GENOMIC DNA]</scope>
    <source>
        <strain evidence="3 4">GM2012</strain>
    </source>
</reference>
<name>A0A432MGQ5_9BACT</name>
<dbReference type="AlphaFoldDB" id="A0A432MGQ5"/>
<evidence type="ECO:0000313" key="4">
    <source>
        <dbReference type="Proteomes" id="UP000280296"/>
    </source>
</evidence>
<dbReference type="EMBL" id="RYZH01000034">
    <property type="protein sequence ID" value="RUL86099.1"/>
    <property type="molecule type" value="Genomic_DNA"/>
</dbReference>